<dbReference type="AlphaFoldDB" id="A6JUY3"/>
<dbReference type="Proteomes" id="UP000234681">
    <property type="component" value="Chromosome 1"/>
</dbReference>
<reference evidence="1" key="2">
    <citation type="submission" date="2005-09" db="EMBL/GenBank/DDBJ databases">
        <authorList>
            <person name="Mural R.J."/>
            <person name="Li P.W."/>
            <person name="Adams M.D."/>
            <person name="Amanatides P.G."/>
            <person name="Baden-Tillson H."/>
            <person name="Barnstead M."/>
            <person name="Chin S.H."/>
            <person name="Dew I."/>
            <person name="Evans C.A."/>
            <person name="Ferriera S."/>
            <person name="Flanigan M."/>
            <person name="Fosler C."/>
            <person name="Glodek A."/>
            <person name="Gu Z."/>
            <person name="Holt R.A."/>
            <person name="Jennings D."/>
            <person name="Kraft C.L."/>
            <person name="Lu F."/>
            <person name="Nguyen T."/>
            <person name="Nusskern D.R."/>
            <person name="Pfannkoch C.M."/>
            <person name="Sitter C."/>
            <person name="Sutton G.G."/>
            <person name="Venter J.C."/>
            <person name="Wang Z."/>
            <person name="Woodage T."/>
            <person name="Zheng X.H."/>
            <person name="Zhong F."/>
        </authorList>
    </citation>
    <scope>NUCLEOTIDE SEQUENCE</scope>
    <source>
        <strain evidence="1">BN</strain>
    </source>
</reference>
<accession>A6JUY3</accession>
<proteinExistence type="predicted"/>
<name>A6JUY3_RAT</name>
<dbReference type="SMR" id="A6JUY3"/>
<protein>
    <submittedName>
        <fullName evidence="1">RCG41951, isoform CRA_b</fullName>
    </submittedName>
</protein>
<evidence type="ECO:0000313" key="1">
    <source>
        <dbReference type="EMBL" id="EDL87647.1"/>
    </source>
</evidence>
<organism evidence="1">
    <name type="scientific">Rattus norvegicus</name>
    <name type="common">Rat</name>
    <dbReference type="NCBI Taxonomy" id="10116"/>
    <lineage>
        <taxon>Eukaryota</taxon>
        <taxon>Metazoa</taxon>
        <taxon>Chordata</taxon>
        <taxon>Craniata</taxon>
        <taxon>Vertebrata</taxon>
        <taxon>Euteleostomi</taxon>
        <taxon>Mammalia</taxon>
        <taxon>Eutheria</taxon>
        <taxon>Euarchontoglires</taxon>
        <taxon>Glires</taxon>
        <taxon>Rodentia</taxon>
        <taxon>Myomorpha</taxon>
        <taxon>Muroidea</taxon>
        <taxon>Muridae</taxon>
        <taxon>Murinae</taxon>
        <taxon>Rattus</taxon>
    </lineage>
</organism>
<gene>
    <name evidence="1" type="ORF">rCG_41951</name>
</gene>
<sequence length="48" mass="5093">MAAALTFRRLLALPRAARGFGVRVSRSGEKITHTGQVTAVPAMPGTRD</sequence>
<reference evidence="1" key="1">
    <citation type="journal article" date="2005" name="Genome Res.">
        <title>Gene and alternative splicing annotation with AIR.</title>
        <authorList>
            <person name="Florea L."/>
            <person name="Di Francesco V."/>
            <person name="Miller J."/>
            <person name="Turner R."/>
            <person name="Yao A."/>
            <person name="Harris M."/>
            <person name="Walenz B."/>
            <person name="Mobarry C."/>
            <person name="Merkulov G.V."/>
            <person name="Charlab R."/>
            <person name="Dew I."/>
            <person name="Deng Z."/>
            <person name="Istrail S."/>
            <person name="Li P."/>
            <person name="Sutton G."/>
        </authorList>
    </citation>
    <scope>NUCLEOTIDE SEQUENCE</scope>
    <source>
        <strain evidence="1">BN</strain>
    </source>
</reference>
<dbReference type="EMBL" id="CH474002">
    <property type="protein sequence ID" value="EDL87647.1"/>
    <property type="molecule type" value="Genomic_DNA"/>
</dbReference>